<feature type="transmembrane region" description="Helical" evidence="1">
    <location>
        <begin position="103"/>
        <end position="130"/>
    </location>
</feature>
<evidence type="ECO:0000256" key="1">
    <source>
        <dbReference type="SAM" id="Phobius"/>
    </source>
</evidence>
<reference evidence="5" key="1">
    <citation type="submission" date="2016-11" db="UniProtKB">
        <authorList>
            <consortium name="WormBaseParasite"/>
        </authorList>
    </citation>
    <scope>IDENTIFICATION</scope>
</reference>
<dbReference type="Proteomes" id="UP000095284">
    <property type="component" value="Unplaced"/>
</dbReference>
<sequence>MAQEQRSPWSRWDTPGFQYVPHIIQPVNTRQFDAPSYQLSDSGGQSLVGATLQDQRPSEADPNYLDCIYGFQATGQQVIEQCYVDLGCCDGGCCENASWNAKFAAALALIIIFAIIVLIVFCIWMCVWLVNRGRDKAQRAEYEEQTNVSPTQSQLNVNNGYGY</sequence>
<dbReference type="OrthoDB" id="5771022at2759"/>
<gene>
    <name evidence="2" type="ORF">BXYJ_LOCUS7882</name>
</gene>
<evidence type="ECO:0000313" key="3">
    <source>
        <dbReference type="Proteomes" id="UP000095284"/>
    </source>
</evidence>
<evidence type="ECO:0000313" key="2">
    <source>
        <dbReference type="EMBL" id="CAD5223244.1"/>
    </source>
</evidence>
<dbReference type="WBParaSite" id="BXY_0900200.1">
    <property type="protein sequence ID" value="BXY_0900200.1"/>
    <property type="gene ID" value="BXY_0900200"/>
</dbReference>
<keyword evidence="1" id="KW-0472">Membrane</keyword>
<name>A0A1I7S7L1_BURXY</name>
<dbReference type="EMBL" id="CAJFDI010000003">
    <property type="protein sequence ID" value="CAD5223244.1"/>
    <property type="molecule type" value="Genomic_DNA"/>
</dbReference>
<dbReference type="Proteomes" id="UP000659654">
    <property type="component" value="Unassembled WGS sequence"/>
</dbReference>
<accession>A0A1I7S7L1</accession>
<dbReference type="EMBL" id="CAJFCV020000003">
    <property type="protein sequence ID" value="CAG9111957.1"/>
    <property type="molecule type" value="Genomic_DNA"/>
</dbReference>
<dbReference type="Proteomes" id="UP000582659">
    <property type="component" value="Unassembled WGS sequence"/>
</dbReference>
<organism evidence="3 5">
    <name type="scientific">Bursaphelenchus xylophilus</name>
    <name type="common">Pinewood nematode worm</name>
    <name type="synonym">Aphelenchoides xylophilus</name>
    <dbReference type="NCBI Taxonomy" id="6326"/>
    <lineage>
        <taxon>Eukaryota</taxon>
        <taxon>Metazoa</taxon>
        <taxon>Ecdysozoa</taxon>
        <taxon>Nematoda</taxon>
        <taxon>Chromadorea</taxon>
        <taxon>Rhabditida</taxon>
        <taxon>Tylenchina</taxon>
        <taxon>Tylenchomorpha</taxon>
        <taxon>Aphelenchoidea</taxon>
        <taxon>Aphelenchoididae</taxon>
        <taxon>Bursaphelenchus</taxon>
    </lineage>
</organism>
<evidence type="ECO:0000313" key="4">
    <source>
        <dbReference type="Proteomes" id="UP000659654"/>
    </source>
</evidence>
<reference evidence="2" key="2">
    <citation type="submission" date="2020-09" db="EMBL/GenBank/DDBJ databases">
        <authorList>
            <person name="Kikuchi T."/>
        </authorList>
    </citation>
    <scope>NUCLEOTIDE SEQUENCE</scope>
    <source>
        <strain evidence="2">Ka4C1</strain>
    </source>
</reference>
<keyword evidence="4" id="KW-1185">Reference proteome</keyword>
<keyword evidence="1" id="KW-0812">Transmembrane</keyword>
<proteinExistence type="predicted"/>
<keyword evidence="1" id="KW-1133">Transmembrane helix</keyword>
<protein>
    <submittedName>
        <fullName evidence="2">(pine wood nematode) hypothetical protein</fullName>
    </submittedName>
</protein>
<dbReference type="AlphaFoldDB" id="A0A1I7S7L1"/>
<evidence type="ECO:0000313" key="5">
    <source>
        <dbReference type="WBParaSite" id="BXY_0900200.1"/>
    </source>
</evidence>